<evidence type="ECO:0000256" key="1">
    <source>
        <dbReference type="ARBA" id="ARBA00004141"/>
    </source>
</evidence>
<dbReference type="Pfam" id="PF07291">
    <property type="entry name" value="MauE"/>
    <property type="match status" value="1"/>
</dbReference>
<comment type="subcellular location">
    <subcellularLocation>
        <location evidence="1">Membrane</location>
        <topology evidence="1">Multi-pass membrane protein</topology>
    </subcellularLocation>
</comment>
<keyword evidence="3 5" id="KW-1133">Transmembrane helix</keyword>
<feature type="transmembrane region" description="Helical" evidence="5">
    <location>
        <begin position="50"/>
        <end position="74"/>
    </location>
</feature>
<sequence>MKSATKHILIEVARYLLALTFLFSGVVKAIDPVGAGIKVGEYFTSFQMPFMTSFAMPVAIALSTLEFMLGALLLMGVWRKLAAWGTVLLMGFMTLLTLYLALYNPVADCGCFGDAFKLTNWQTFEKNVVLFSAALVFLLGSKQISGAFTYKAVWIPSLFALLGILVFTFANYRHLPMLDFRPYKVGENLRSLVLVPEDAPQDEYAYEFIYEKDGVQKTFDMDNLPDSSWSYVDRHDKLISKGYTPPITDFILFSGTEDVTNDVLAGEGEVIFITTPNWEKVSRSLGQELNLLQEAVEERSATLYALSSSTLEEERDWRESTGASYECLFLDATTIKTMARGVPSIIFIKDGVIYRKMNGHDLPSSREEMGALLENTYAQGVRHEGYLLRSLLLIIWFLYTLVSLIITSTRREITKSRTLPIPPSA</sequence>
<dbReference type="EC" id="5.3.1.1" evidence="7"/>
<comment type="caution">
    <text evidence="7">The sequence shown here is derived from an EMBL/GenBank/DDBJ whole genome shotgun (WGS) entry which is preliminary data.</text>
</comment>
<dbReference type="GO" id="GO:0016020">
    <property type="term" value="C:membrane"/>
    <property type="evidence" value="ECO:0007669"/>
    <property type="project" value="UniProtKB-SubCell"/>
</dbReference>
<dbReference type="Proteomes" id="UP000004295">
    <property type="component" value="Unassembled WGS sequence"/>
</dbReference>
<feature type="domain" description="Methylamine utilisation protein MauE" evidence="6">
    <location>
        <begin position="7"/>
        <end position="139"/>
    </location>
</feature>
<dbReference type="eggNOG" id="COG2259">
    <property type="taxonomic scope" value="Bacteria"/>
</dbReference>
<keyword evidence="7" id="KW-0413">Isomerase</keyword>
<protein>
    <submittedName>
        <fullName evidence="7">DoxX family protein</fullName>
        <ecNumber evidence="7">5.3.1.1</ecNumber>
    </submittedName>
</protein>
<dbReference type="AlphaFoldDB" id="C3JC17"/>
<evidence type="ECO:0000259" key="6">
    <source>
        <dbReference type="Pfam" id="PF07291"/>
    </source>
</evidence>
<evidence type="ECO:0000256" key="5">
    <source>
        <dbReference type="SAM" id="Phobius"/>
    </source>
</evidence>
<reference evidence="7 8" key="1">
    <citation type="submission" date="2009-04" db="EMBL/GenBank/DDBJ databases">
        <authorList>
            <person name="Sebastian Y."/>
            <person name="Madupu R."/>
            <person name="Durkin A.S."/>
            <person name="Torralba M."/>
            <person name="Methe B."/>
            <person name="Sutton G.G."/>
            <person name="Strausberg R.L."/>
            <person name="Nelson K.E."/>
        </authorList>
    </citation>
    <scope>NUCLEOTIDE SEQUENCE [LARGE SCALE GENOMIC DNA]</scope>
    <source>
        <strain evidence="8">ATCC 35406 / BCRC 14492 / JCM 8526 / NCTC 13058 / HG 370</strain>
    </source>
</reference>
<feature type="transmembrane region" description="Helical" evidence="5">
    <location>
        <begin position="81"/>
        <end position="103"/>
    </location>
</feature>
<keyword evidence="2 5" id="KW-0812">Transmembrane</keyword>
<evidence type="ECO:0000313" key="7">
    <source>
        <dbReference type="EMBL" id="EEN82207.1"/>
    </source>
</evidence>
<dbReference type="InterPro" id="IPR009908">
    <property type="entry name" value="Methylamine_util_MauE"/>
</dbReference>
<dbReference type="STRING" id="553175.POREN0001_0415"/>
<keyword evidence="4 5" id="KW-0472">Membrane</keyword>
<accession>C3JC17</accession>
<evidence type="ECO:0000313" key="8">
    <source>
        <dbReference type="Proteomes" id="UP000004295"/>
    </source>
</evidence>
<feature type="transmembrane region" description="Helical" evidence="5">
    <location>
        <begin position="386"/>
        <end position="407"/>
    </location>
</feature>
<dbReference type="NCBIfam" id="NF045576">
    <property type="entry name" value="BT_3928_fam"/>
    <property type="match status" value="1"/>
</dbReference>
<organism evidence="7 8">
    <name type="scientific">Porphyromonas endodontalis (strain ATCC 35406 / DSM 24491 / JCM 8526 / CCUG 16442 / BCRC 14492 / NCTC 13058 / HG 370)</name>
    <name type="common">Bacteroides endodontalis</name>
    <dbReference type="NCBI Taxonomy" id="553175"/>
    <lineage>
        <taxon>Bacteria</taxon>
        <taxon>Pseudomonadati</taxon>
        <taxon>Bacteroidota</taxon>
        <taxon>Bacteroidia</taxon>
        <taxon>Bacteroidales</taxon>
        <taxon>Porphyromonadaceae</taxon>
        <taxon>Porphyromonas</taxon>
    </lineage>
</organism>
<dbReference type="GO" id="GO:0004807">
    <property type="term" value="F:triose-phosphate isomerase activity"/>
    <property type="evidence" value="ECO:0007669"/>
    <property type="project" value="UniProtKB-EC"/>
</dbReference>
<gene>
    <name evidence="7" type="primary">tpiA</name>
    <name evidence="7" type="ORF">POREN0001_0415</name>
</gene>
<feature type="transmembrane region" description="Helical" evidence="5">
    <location>
        <begin position="152"/>
        <end position="172"/>
    </location>
</feature>
<evidence type="ECO:0000256" key="4">
    <source>
        <dbReference type="ARBA" id="ARBA00023136"/>
    </source>
</evidence>
<keyword evidence="8" id="KW-1185">Reference proteome</keyword>
<dbReference type="GeneID" id="93365801"/>
<evidence type="ECO:0000256" key="2">
    <source>
        <dbReference type="ARBA" id="ARBA00022692"/>
    </source>
</evidence>
<dbReference type="EMBL" id="ACNN01000029">
    <property type="protein sequence ID" value="EEN82207.1"/>
    <property type="molecule type" value="Genomic_DNA"/>
</dbReference>
<feature type="transmembrane region" description="Helical" evidence="5">
    <location>
        <begin position="123"/>
        <end position="140"/>
    </location>
</feature>
<dbReference type="RefSeq" id="WP_004334445.1">
    <property type="nucleotide sequence ID" value="NZ_ACNN01000029.1"/>
</dbReference>
<feature type="transmembrane region" description="Helical" evidence="5">
    <location>
        <begin position="12"/>
        <end position="30"/>
    </location>
</feature>
<name>C3JC17_POREA</name>
<proteinExistence type="predicted"/>
<dbReference type="GO" id="GO:0030416">
    <property type="term" value="P:methylamine metabolic process"/>
    <property type="evidence" value="ECO:0007669"/>
    <property type="project" value="InterPro"/>
</dbReference>
<evidence type="ECO:0000256" key="3">
    <source>
        <dbReference type="ARBA" id="ARBA00022989"/>
    </source>
</evidence>